<evidence type="ECO:0000256" key="1">
    <source>
        <dbReference type="SAM" id="MobiDB-lite"/>
    </source>
</evidence>
<dbReference type="Proteomes" id="UP000277300">
    <property type="component" value="Unassembled WGS sequence"/>
</dbReference>
<feature type="region of interest" description="Disordered" evidence="1">
    <location>
        <begin position="246"/>
        <end position="322"/>
    </location>
</feature>
<evidence type="ECO:0000313" key="3">
    <source>
        <dbReference type="EMBL" id="RLN69124.1"/>
    </source>
</evidence>
<feature type="compositionally biased region" description="Polar residues" evidence="1">
    <location>
        <begin position="246"/>
        <end position="297"/>
    </location>
</feature>
<comment type="caution">
    <text evidence="3">The sequence shown here is derived from an EMBL/GenBank/DDBJ whole genome shotgun (WGS) entry which is preliminary data.</text>
</comment>
<dbReference type="AlphaFoldDB" id="A0A3F2S2T7"/>
<dbReference type="EMBL" id="MBAD02000408">
    <property type="protein sequence ID" value="RLN68267.1"/>
    <property type="molecule type" value="Genomic_DNA"/>
</dbReference>
<dbReference type="EMBL" id="MBDO02000007">
    <property type="protein sequence ID" value="RLN69124.1"/>
    <property type="molecule type" value="Genomic_DNA"/>
</dbReference>
<accession>A0A3F2S2T7</accession>
<dbReference type="Proteomes" id="UP000284657">
    <property type="component" value="Unassembled WGS sequence"/>
</dbReference>
<sequence length="344" mass="37761">MRHTFDIARFETRLPECPLSKTEFTQLSIEEKYEHARHLFANQVTANGYGASVLLFRLKSKEEKSDKKSAEGPVVPPGYVPNVVIGLDPGMRAVSVRRVAYGDWSRRKGIKGHAPRPVKGLKEVLRKRATVVSMDEFRTSKLCSQCHQTLSKVRYSMDTKLPKRKKRKGVILVRNRAEVEFEEKKCHAVLRCDHDDCGARYWDRDVTQWHRRSPVRYCGAWKTPREWRRENVSWCIRRCVDGSISGSGSATGNTVGSPSVDGSISGPGSTTSNTVGSPSVDGSISGPGSATGNTVGSDMSGLANKTPAINTPTTRPTSSRAVDAPTLSTCTVITVLAMLVVAIL</sequence>
<organism evidence="3 4">
    <name type="scientific">Phytophthora kernoviae</name>
    <dbReference type="NCBI Taxonomy" id="325452"/>
    <lineage>
        <taxon>Eukaryota</taxon>
        <taxon>Sar</taxon>
        <taxon>Stramenopiles</taxon>
        <taxon>Oomycota</taxon>
        <taxon>Peronosporomycetes</taxon>
        <taxon>Peronosporales</taxon>
        <taxon>Peronosporaceae</taxon>
        <taxon>Phytophthora</taxon>
    </lineage>
</organism>
<protein>
    <submittedName>
        <fullName evidence="3">Uncharacterized protein</fullName>
    </submittedName>
</protein>
<evidence type="ECO:0000313" key="5">
    <source>
        <dbReference type="Proteomes" id="UP000284657"/>
    </source>
</evidence>
<evidence type="ECO:0000313" key="4">
    <source>
        <dbReference type="Proteomes" id="UP000277300"/>
    </source>
</evidence>
<proteinExistence type="predicted"/>
<reference evidence="4 5" key="1">
    <citation type="submission" date="2018-07" db="EMBL/GenBank/DDBJ databases">
        <title>Genome sequencing of oomycete isolates from Chile give support for New Zealand origin for Phytophthora kernoviae and make available the first Nothophytophthora sp. genome.</title>
        <authorList>
            <person name="Studholme D.J."/>
            <person name="Sanfuentes E."/>
            <person name="Panda P."/>
            <person name="Hill R."/>
            <person name="Sambles C."/>
            <person name="Grant M."/>
            <person name="Williams N.M."/>
            <person name="Mcdougal R.L."/>
        </authorList>
    </citation>
    <scope>NUCLEOTIDE SEQUENCE [LARGE SCALE GENOMIC DNA]</scope>
    <source>
        <strain evidence="3">Chile6</strain>
        <strain evidence="2">Chile7</strain>
    </source>
</reference>
<gene>
    <name evidence="2" type="ORF">BBJ29_000850</name>
    <name evidence="3" type="ORF">BBP00_00000566</name>
</gene>
<evidence type="ECO:0000313" key="2">
    <source>
        <dbReference type="EMBL" id="RLN68267.1"/>
    </source>
</evidence>
<feature type="compositionally biased region" description="Polar residues" evidence="1">
    <location>
        <begin position="307"/>
        <end position="322"/>
    </location>
</feature>
<dbReference type="OrthoDB" id="127749at2759"/>
<name>A0A3F2S2T7_9STRA</name>